<evidence type="ECO:0000256" key="2">
    <source>
        <dbReference type="ARBA" id="ARBA00012180"/>
    </source>
</evidence>
<dbReference type="EC" id="3.1.26.4" evidence="2"/>
<dbReference type="SUPFAM" id="SSF56672">
    <property type="entry name" value="DNA/RNA polymerases"/>
    <property type="match status" value="1"/>
</dbReference>
<feature type="non-terminal residue" evidence="4">
    <location>
        <position position="1"/>
    </location>
</feature>
<dbReference type="PANTHER" id="PTHR33064">
    <property type="entry name" value="POL PROTEIN"/>
    <property type="match status" value="1"/>
</dbReference>
<dbReference type="InterPro" id="IPR051320">
    <property type="entry name" value="Viral_Replic_Matur_Polypro"/>
</dbReference>
<protein>
    <recommendedName>
        <fullName evidence="2">ribonuclease H</fullName>
        <ecNumber evidence="2">3.1.26.4</ecNumber>
    </recommendedName>
</protein>
<accession>A0A8T1TAZ2</accession>
<dbReference type="InterPro" id="IPR043502">
    <property type="entry name" value="DNA/RNA_pol_sf"/>
</dbReference>
<sequence>PECQGRSEGSQLSGVNLEVWAEEGGVARARNASPVHISLKEGSSPVRIRQYPLKLTTRIGLKRLIQKFLQCGWLREGTSPYNTPIMGVPKPNGQYRLVQDLRQINKLIEASYPVVPNPHTILGQVPKDHSWFSVIDLKDAFFSIPLDLESQRLFAFEWEDPDTHYKAQYLWTVVPQGLTCAPEIFGSQLRRDLAPFLAKYPSCNIGQYCDDLLLSTETEAACKEQTIELLNYLGAQGYKVSKEKAQLVKQQVTFLGYHLCQGSRSLGKERIQVILNSPQPRNPRELRAFLGLTGFCRLWIPDYGGRAKPLYESLTKEVLLHWTWTREMEKAFRELKEALVQPPALALLDPRRPFT</sequence>
<dbReference type="Gene3D" id="3.10.10.10">
    <property type="entry name" value="HIV Type 1 Reverse Transcriptase, subunit A, domain 1"/>
    <property type="match status" value="1"/>
</dbReference>
<dbReference type="Gene3D" id="3.30.70.270">
    <property type="match status" value="2"/>
</dbReference>
<evidence type="ECO:0000259" key="3">
    <source>
        <dbReference type="PROSITE" id="PS50878"/>
    </source>
</evidence>
<comment type="similarity">
    <text evidence="1">Belongs to the beta type-B retroviral polymerase family. HERV class-II K(HML-2) pol subfamily.</text>
</comment>
<dbReference type="FunFam" id="3.30.70.270:FF:000020">
    <property type="entry name" value="Transposon Tf2-6 polyprotein-like Protein"/>
    <property type="match status" value="1"/>
</dbReference>
<dbReference type="InterPro" id="IPR043128">
    <property type="entry name" value="Rev_trsase/Diguanyl_cyclase"/>
</dbReference>
<evidence type="ECO:0000256" key="1">
    <source>
        <dbReference type="ARBA" id="ARBA00010879"/>
    </source>
</evidence>
<dbReference type="GO" id="GO:0004523">
    <property type="term" value="F:RNA-DNA hybrid ribonuclease activity"/>
    <property type="evidence" value="ECO:0007669"/>
    <property type="project" value="UniProtKB-EC"/>
</dbReference>
<proteinExistence type="inferred from homology"/>
<name>A0A8T1TAZ2_CHESE</name>
<dbReference type="Pfam" id="PF00078">
    <property type="entry name" value="RVT_1"/>
    <property type="match status" value="1"/>
</dbReference>
<evidence type="ECO:0000313" key="4">
    <source>
        <dbReference type="EMBL" id="KAG6937983.1"/>
    </source>
</evidence>
<reference evidence="4 5" key="1">
    <citation type="journal article" date="2020" name="G3 (Bethesda)">
        <title>Draft Genome of the Common Snapping Turtle, Chelydra serpentina, a Model for Phenotypic Plasticity in Reptiles.</title>
        <authorList>
            <person name="Das D."/>
            <person name="Singh S.K."/>
            <person name="Bierstedt J."/>
            <person name="Erickson A."/>
            <person name="Galli G.L.J."/>
            <person name="Crossley D.A. 2nd"/>
            <person name="Rhen T."/>
        </authorList>
    </citation>
    <scope>NUCLEOTIDE SEQUENCE [LARGE SCALE GENOMIC DNA]</scope>
    <source>
        <tissue evidence="4">Whole blood</tissue>
    </source>
</reference>
<comment type="caution">
    <text evidence="4">The sequence shown here is derived from an EMBL/GenBank/DDBJ whole genome shotgun (WGS) entry which is preliminary data.</text>
</comment>
<dbReference type="EMBL" id="JAHGAV010000020">
    <property type="protein sequence ID" value="KAG6937983.1"/>
    <property type="molecule type" value="Genomic_DNA"/>
</dbReference>
<dbReference type="InterPro" id="IPR000477">
    <property type="entry name" value="RT_dom"/>
</dbReference>
<dbReference type="PANTHER" id="PTHR33064:SF37">
    <property type="entry name" value="RIBONUCLEASE H"/>
    <property type="match status" value="1"/>
</dbReference>
<dbReference type="Proteomes" id="UP000765507">
    <property type="component" value="Unassembled WGS sequence"/>
</dbReference>
<organism evidence="4 5">
    <name type="scientific">Chelydra serpentina</name>
    <name type="common">Snapping turtle</name>
    <name type="synonym">Testudo serpentina</name>
    <dbReference type="NCBI Taxonomy" id="8475"/>
    <lineage>
        <taxon>Eukaryota</taxon>
        <taxon>Metazoa</taxon>
        <taxon>Chordata</taxon>
        <taxon>Craniata</taxon>
        <taxon>Vertebrata</taxon>
        <taxon>Euteleostomi</taxon>
        <taxon>Archelosauria</taxon>
        <taxon>Testudinata</taxon>
        <taxon>Testudines</taxon>
        <taxon>Cryptodira</taxon>
        <taxon>Durocryptodira</taxon>
        <taxon>Americhelydia</taxon>
        <taxon>Chelydroidea</taxon>
        <taxon>Chelydridae</taxon>
        <taxon>Chelydra</taxon>
    </lineage>
</organism>
<dbReference type="OrthoDB" id="9113925at2759"/>
<dbReference type="PROSITE" id="PS50878">
    <property type="entry name" value="RT_POL"/>
    <property type="match status" value="1"/>
</dbReference>
<evidence type="ECO:0000313" key="5">
    <source>
        <dbReference type="Proteomes" id="UP000765507"/>
    </source>
</evidence>
<gene>
    <name evidence="4" type="ORF">G0U57_007832</name>
</gene>
<feature type="non-terminal residue" evidence="4">
    <location>
        <position position="355"/>
    </location>
</feature>
<dbReference type="AlphaFoldDB" id="A0A8T1TAZ2"/>
<feature type="domain" description="Reverse transcriptase" evidence="3">
    <location>
        <begin position="69"/>
        <end position="259"/>
    </location>
</feature>
<keyword evidence="5" id="KW-1185">Reference proteome</keyword>